<protein>
    <submittedName>
        <fullName evidence="1">Uncharacterized protein</fullName>
    </submittedName>
</protein>
<accession>A0A2T0VRX4</accession>
<reference evidence="1 2" key="1">
    <citation type="submission" date="2018-03" db="EMBL/GenBank/DDBJ databases">
        <title>Genomic Encyclopedia of Archaeal and Bacterial Type Strains, Phase II (KMG-II): from individual species to whole genera.</title>
        <authorList>
            <person name="Goeker M."/>
        </authorList>
    </citation>
    <scope>NUCLEOTIDE SEQUENCE [LARGE SCALE GENOMIC DNA]</scope>
    <source>
        <strain evidence="1 2">DSM 13175</strain>
    </source>
</reference>
<proteinExistence type="predicted"/>
<dbReference type="RefSeq" id="WP_170068916.1">
    <property type="nucleotide sequence ID" value="NZ_PVTO01000056.1"/>
</dbReference>
<evidence type="ECO:0000313" key="1">
    <source>
        <dbReference type="EMBL" id="PRY73340.1"/>
    </source>
</evidence>
<dbReference type="EMBL" id="PVTO01000056">
    <property type="protein sequence ID" value="PRY73340.1"/>
    <property type="molecule type" value="Genomic_DNA"/>
</dbReference>
<gene>
    <name evidence="1" type="ORF">CLV38_1565</name>
</gene>
<evidence type="ECO:0000313" key="2">
    <source>
        <dbReference type="Proteomes" id="UP000238205"/>
    </source>
</evidence>
<sequence>MQKKIYRVLENDEVIAVFNRRKYANDFVDYQATISETIFEIEEVDLADWLIQPRDF</sequence>
<organism evidence="1 2">
    <name type="scientific">Alkalibacterium olivapovliticus</name>
    <dbReference type="NCBI Taxonomy" id="99907"/>
    <lineage>
        <taxon>Bacteria</taxon>
        <taxon>Bacillati</taxon>
        <taxon>Bacillota</taxon>
        <taxon>Bacilli</taxon>
        <taxon>Lactobacillales</taxon>
        <taxon>Carnobacteriaceae</taxon>
        <taxon>Alkalibacterium</taxon>
    </lineage>
</organism>
<dbReference type="Proteomes" id="UP000238205">
    <property type="component" value="Unassembled WGS sequence"/>
</dbReference>
<comment type="caution">
    <text evidence="1">The sequence shown here is derived from an EMBL/GenBank/DDBJ whole genome shotgun (WGS) entry which is preliminary data.</text>
</comment>
<name>A0A2T0VRX4_9LACT</name>
<dbReference type="AlphaFoldDB" id="A0A2T0VRX4"/>
<keyword evidence="2" id="KW-1185">Reference proteome</keyword>